<dbReference type="PANTHER" id="PTHR42886:SF23">
    <property type="entry name" value="1-ACYLGLYCEROL-3-PHOSPHATE O-ACYLTRANSFERASE ICT1-RELATED"/>
    <property type="match status" value="1"/>
</dbReference>
<dbReference type="PANTHER" id="PTHR42886">
    <property type="entry name" value="RE40534P-RELATED"/>
    <property type="match status" value="1"/>
</dbReference>
<dbReference type="GO" id="GO:0006654">
    <property type="term" value="P:phosphatidic acid biosynthetic process"/>
    <property type="evidence" value="ECO:0007669"/>
    <property type="project" value="TreeGrafter"/>
</dbReference>
<evidence type="ECO:0000259" key="1">
    <source>
        <dbReference type="Pfam" id="PF00561"/>
    </source>
</evidence>
<dbReference type="Pfam" id="PF00561">
    <property type="entry name" value="Abhydrolase_1"/>
    <property type="match status" value="1"/>
</dbReference>
<reference evidence="2" key="1">
    <citation type="submission" date="2022-03" db="EMBL/GenBank/DDBJ databases">
        <authorList>
            <person name="Legras J.-L."/>
            <person name="Devillers H."/>
            <person name="Grondin C."/>
        </authorList>
    </citation>
    <scope>NUCLEOTIDE SEQUENCE</scope>
    <source>
        <strain evidence="2">CLIB 1423</strain>
    </source>
</reference>
<gene>
    <name evidence="2" type="ORF">CLIB1423_29S00342</name>
</gene>
<dbReference type="GO" id="GO:0035965">
    <property type="term" value="P:cardiolipin acyl-chain remodeling"/>
    <property type="evidence" value="ECO:0007669"/>
    <property type="project" value="TreeGrafter"/>
</dbReference>
<dbReference type="InterPro" id="IPR029058">
    <property type="entry name" value="AB_hydrolase_fold"/>
</dbReference>
<dbReference type="OrthoDB" id="7457040at2759"/>
<dbReference type="GO" id="GO:0042171">
    <property type="term" value="F:lysophosphatidic acid acyltransferase activity"/>
    <property type="evidence" value="ECO:0007669"/>
    <property type="project" value="TreeGrafter"/>
</dbReference>
<evidence type="ECO:0000313" key="2">
    <source>
        <dbReference type="EMBL" id="CAH2355581.1"/>
    </source>
</evidence>
<name>A0A9P0W108_9ASCO</name>
<dbReference type="Proteomes" id="UP000837801">
    <property type="component" value="Unassembled WGS sequence"/>
</dbReference>
<dbReference type="Gene3D" id="3.40.50.1820">
    <property type="entry name" value="alpha/beta hydrolase"/>
    <property type="match status" value="2"/>
</dbReference>
<keyword evidence="3" id="KW-1185">Reference proteome</keyword>
<sequence length="467" mass="52748">MSTAIEAPQDGTKKNEFNDGRVRAPYTWGESFKDWFKQGVSSKYTDAKVEEKLLSVLPFFPESDGTRIGKVINTPIGDGKYIHEFYIENTEKPANKDETMDIVLVHGYAASLGLFIDNFDSLSSIPGIKIHAIDLLGFGFSSRPKFPNFPSNTKADIYKVEDWFIDSMEAWRKKRNLNKFILLGHSFGGYLSCAYVLKYNKNLIDVATGKNLNPVEKLVLISPVGVERSKYSLFKQPGASLPSSDNSSSATRVEADPIAREAELTKEFTANQEDIVHPVNSNSSIKTTGSDYGEVADDEIKSVSRGQKLFHYLWKNNYSPFGIVRNIGPLKSKFISGWTSHRFSHVYVKDPDTFYAVHDYIYRIFNGKGSGEYAITRILDLGALAKLPLIDRCPESFSKMNLPTLWMYGDKDWMNEKAGYQMTKDINKVAERKLASYAILPNAGHHLYLDNPQAFSKTIFKFLNFKK</sequence>
<dbReference type="GO" id="GO:0055088">
    <property type="term" value="P:lipid homeostasis"/>
    <property type="evidence" value="ECO:0007669"/>
    <property type="project" value="TreeGrafter"/>
</dbReference>
<evidence type="ECO:0000313" key="3">
    <source>
        <dbReference type="Proteomes" id="UP000837801"/>
    </source>
</evidence>
<dbReference type="InterPro" id="IPR000073">
    <property type="entry name" value="AB_hydrolase_1"/>
</dbReference>
<comment type="caution">
    <text evidence="2">The sequence shown here is derived from an EMBL/GenBank/DDBJ whole genome shotgun (WGS) entry which is preliminary data.</text>
</comment>
<protein>
    <recommendedName>
        <fullName evidence="1">AB hydrolase-1 domain-containing protein</fullName>
    </recommendedName>
</protein>
<accession>A0A9P0W108</accession>
<dbReference type="GO" id="GO:0004623">
    <property type="term" value="F:phospholipase A2 activity"/>
    <property type="evidence" value="ECO:0007669"/>
    <property type="project" value="TreeGrafter"/>
</dbReference>
<feature type="domain" description="AB hydrolase-1" evidence="1">
    <location>
        <begin position="102"/>
        <end position="452"/>
    </location>
</feature>
<dbReference type="SUPFAM" id="SSF53474">
    <property type="entry name" value="alpha/beta-Hydrolases"/>
    <property type="match status" value="1"/>
</dbReference>
<dbReference type="AlphaFoldDB" id="A0A9P0W108"/>
<proteinExistence type="predicted"/>
<dbReference type="GO" id="GO:0005743">
    <property type="term" value="C:mitochondrial inner membrane"/>
    <property type="evidence" value="ECO:0007669"/>
    <property type="project" value="TreeGrafter"/>
</dbReference>
<dbReference type="EMBL" id="CAKXYY010000029">
    <property type="protein sequence ID" value="CAH2355581.1"/>
    <property type="molecule type" value="Genomic_DNA"/>
</dbReference>
<organism evidence="2 3">
    <name type="scientific">[Candida] railenensis</name>
    <dbReference type="NCBI Taxonomy" id="45579"/>
    <lineage>
        <taxon>Eukaryota</taxon>
        <taxon>Fungi</taxon>
        <taxon>Dikarya</taxon>
        <taxon>Ascomycota</taxon>
        <taxon>Saccharomycotina</taxon>
        <taxon>Pichiomycetes</taxon>
        <taxon>Debaryomycetaceae</taxon>
        <taxon>Kurtzmaniella</taxon>
    </lineage>
</organism>